<protein>
    <submittedName>
        <fullName evidence="2">Uncharacterized protein</fullName>
    </submittedName>
</protein>
<keyword evidence="1" id="KW-0812">Transmembrane</keyword>
<evidence type="ECO:0000313" key="2">
    <source>
        <dbReference type="EMBL" id="RNA37761.1"/>
    </source>
</evidence>
<comment type="caution">
    <text evidence="2">The sequence shown here is derived from an EMBL/GenBank/DDBJ whole genome shotgun (WGS) entry which is preliminary data.</text>
</comment>
<evidence type="ECO:0000256" key="1">
    <source>
        <dbReference type="SAM" id="Phobius"/>
    </source>
</evidence>
<evidence type="ECO:0000313" key="3">
    <source>
        <dbReference type="Proteomes" id="UP000276133"/>
    </source>
</evidence>
<reference evidence="2 3" key="1">
    <citation type="journal article" date="2018" name="Sci. Rep.">
        <title>Genomic signatures of local adaptation to the degree of environmental predictability in rotifers.</title>
        <authorList>
            <person name="Franch-Gras L."/>
            <person name="Hahn C."/>
            <person name="Garcia-Roger E.M."/>
            <person name="Carmona M.J."/>
            <person name="Serra M."/>
            <person name="Gomez A."/>
        </authorList>
    </citation>
    <scope>NUCLEOTIDE SEQUENCE [LARGE SCALE GENOMIC DNA]</scope>
    <source>
        <strain evidence="2">HYR1</strain>
    </source>
</reference>
<keyword evidence="1" id="KW-0472">Membrane</keyword>
<name>A0A3M7SPI3_BRAPC</name>
<sequence>MYSLTSSSPTFSIRKSNEIALTKNESFYNANNFLYKKLKLFRILSFSLCFFIIFSIGAVEDKSSPKHFPFS</sequence>
<proteinExistence type="predicted"/>
<keyword evidence="3" id="KW-1185">Reference proteome</keyword>
<gene>
    <name evidence="2" type="ORF">BpHYR1_042255</name>
</gene>
<feature type="transmembrane region" description="Helical" evidence="1">
    <location>
        <begin position="40"/>
        <end position="59"/>
    </location>
</feature>
<accession>A0A3M7SPI3</accession>
<dbReference type="EMBL" id="REGN01000983">
    <property type="protein sequence ID" value="RNA37761.1"/>
    <property type="molecule type" value="Genomic_DNA"/>
</dbReference>
<dbReference type="Proteomes" id="UP000276133">
    <property type="component" value="Unassembled WGS sequence"/>
</dbReference>
<organism evidence="2 3">
    <name type="scientific">Brachionus plicatilis</name>
    <name type="common">Marine rotifer</name>
    <name type="synonym">Brachionus muelleri</name>
    <dbReference type="NCBI Taxonomy" id="10195"/>
    <lineage>
        <taxon>Eukaryota</taxon>
        <taxon>Metazoa</taxon>
        <taxon>Spiralia</taxon>
        <taxon>Gnathifera</taxon>
        <taxon>Rotifera</taxon>
        <taxon>Eurotatoria</taxon>
        <taxon>Monogononta</taxon>
        <taxon>Pseudotrocha</taxon>
        <taxon>Ploima</taxon>
        <taxon>Brachionidae</taxon>
        <taxon>Brachionus</taxon>
    </lineage>
</organism>
<keyword evidence="1" id="KW-1133">Transmembrane helix</keyword>
<dbReference type="AlphaFoldDB" id="A0A3M7SPI3"/>